<feature type="transmembrane region" description="Helical" evidence="9">
    <location>
        <begin position="6"/>
        <end position="31"/>
    </location>
</feature>
<keyword evidence="12" id="KW-1185">Reference proteome</keyword>
<protein>
    <recommendedName>
        <fullName evidence="9">Apolipoprotein N-acyltransferase</fullName>
        <shortName evidence="9">ALP N-acyltransferase</shortName>
        <ecNumber evidence="9">2.3.1.269</ecNumber>
    </recommendedName>
</protein>
<dbReference type="SUPFAM" id="SSF56317">
    <property type="entry name" value="Carbon-nitrogen hydrolase"/>
    <property type="match status" value="1"/>
</dbReference>
<keyword evidence="6 9" id="KW-1133">Transmembrane helix</keyword>
<comment type="catalytic activity">
    <reaction evidence="9">
        <text>N-terminal S-1,2-diacyl-sn-glyceryl-L-cysteinyl-[lipoprotein] + a glycerophospholipid = N-acyl-S-1,2-diacyl-sn-glyceryl-L-cysteinyl-[lipoprotein] + a 2-acyl-sn-glycero-3-phospholipid + H(+)</text>
        <dbReference type="Rhea" id="RHEA:48228"/>
        <dbReference type="Rhea" id="RHEA-COMP:14681"/>
        <dbReference type="Rhea" id="RHEA-COMP:14684"/>
        <dbReference type="ChEBI" id="CHEBI:15378"/>
        <dbReference type="ChEBI" id="CHEBI:136912"/>
        <dbReference type="ChEBI" id="CHEBI:140656"/>
        <dbReference type="ChEBI" id="CHEBI:140657"/>
        <dbReference type="ChEBI" id="CHEBI:140660"/>
        <dbReference type="EC" id="2.3.1.269"/>
    </reaction>
</comment>
<keyword evidence="11" id="KW-0449">Lipoprotein</keyword>
<evidence type="ECO:0000256" key="5">
    <source>
        <dbReference type="ARBA" id="ARBA00022692"/>
    </source>
</evidence>
<sequence>MFNLLLGAASALALPPVGLTGILWLTLPLLLARLGARPVRGRAAYGALLDGFLFGFGYYCAGLYWITNAILTRVDQFWWAVPLATPLCAVPLAVVLALPCALAMLAPSGWRRVAAFAGLWTLSDLAREFLFTGFPWNPLGSSWEWPGRAGDIMIQPAAWVGVPGLTLLTLLAALLPTLGRRGIAGSLVLLALWAGAGTLRLGTIRPVGAPGPVVLLVQGNIPESEKLDHDTAVQTFRKYLALTAGGAAQAGARARSSGRAMVFTWPESAFPGLLDEDAQARAVIMAQAPGASAGLIGSVRFGADERPRNSMVALRPDGGIAALYDKAHLVPFGEYQPAGLPFQVVPGGGFAAGPGPRTLRLPGLAPFGTLICYEVIFPGRVVQPGDRPGWLLNITNDAWYGDSAGPHQHLQSARMRAVEEGLPLARAANTGISAAFDGFGRRLGELGWGRSGSLDVALPPPLPPTLFARHGLWVPLLMALLCILGLKLPGRTRRITRSAGDPTALSSQV</sequence>
<keyword evidence="5 9" id="KW-0812">Transmembrane</keyword>
<dbReference type="OrthoDB" id="9804277at2"/>
<reference evidence="11 12" key="1">
    <citation type="submission" date="2019-05" db="EMBL/GenBank/DDBJ databases">
        <authorList>
            <person name="Pankratov T."/>
            <person name="Grouzdev D."/>
        </authorList>
    </citation>
    <scope>NUCLEOTIDE SEQUENCE [LARGE SCALE GENOMIC DNA]</scope>
    <source>
        <strain evidence="11 12">KEBCLARHB70R</strain>
    </source>
</reference>
<dbReference type="EMBL" id="VCDI01000003">
    <property type="protein sequence ID" value="TLU72355.1"/>
    <property type="molecule type" value="Genomic_DNA"/>
</dbReference>
<evidence type="ECO:0000313" key="12">
    <source>
        <dbReference type="Proteomes" id="UP000305654"/>
    </source>
</evidence>
<name>A0A5R9J3Z8_9PROT</name>
<comment type="function">
    <text evidence="9">Catalyzes the phospholipid dependent N-acylation of the N-terminal cysteine of apolipoprotein, the last step in lipoprotein maturation.</text>
</comment>
<feature type="transmembrane region" description="Helical" evidence="9">
    <location>
        <begin position="113"/>
        <end position="136"/>
    </location>
</feature>
<keyword evidence="7 9" id="KW-0472">Membrane</keyword>
<dbReference type="PANTHER" id="PTHR38686:SF1">
    <property type="entry name" value="APOLIPOPROTEIN N-ACYLTRANSFERASE"/>
    <property type="match status" value="1"/>
</dbReference>
<dbReference type="GO" id="GO:0016410">
    <property type="term" value="F:N-acyltransferase activity"/>
    <property type="evidence" value="ECO:0007669"/>
    <property type="project" value="UniProtKB-UniRule"/>
</dbReference>
<evidence type="ECO:0000256" key="4">
    <source>
        <dbReference type="ARBA" id="ARBA00022679"/>
    </source>
</evidence>
<dbReference type="InterPro" id="IPR045378">
    <property type="entry name" value="LNT_N"/>
</dbReference>
<evidence type="ECO:0000256" key="3">
    <source>
        <dbReference type="ARBA" id="ARBA00022475"/>
    </source>
</evidence>
<dbReference type="CDD" id="cd07571">
    <property type="entry name" value="ALP_N-acyl_transferase"/>
    <property type="match status" value="1"/>
</dbReference>
<keyword evidence="3 9" id="KW-1003">Cell membrane</keyword>
<comment type="similarity">
    <text evidence="2 9">Belongs to the CN hydrolase family. Apolipoprotein N-acyltransferase subfamily.</text>
</comment>
<dbReference type="Pfam" id="PF00795">
    <property type="entry name" value="CN_hydrolase"/>
    <property type="match status" value="1"/>
</dbReference>
<dbReference type="AlphaFoldDB" id="A0A5R9J3Z8"/>
<evidence type="ECO:0000256" key="6">
    <source>
        <dbReference type="ARBA" id="ARBA00022989"/>
    </source>
</evidence>
<dbReference type="Pfam" id="PF20154">
    <property type="entry name" value="LNT_N"/>
    <property type="match status" value="1"/>
</dbReference>
<organism evidence="11 12">
    <name type="scientific">Lichenicoccus roseus</name>
    <dbReference type="NCBI Taxonomy" id="2683649"/>
    <lineage>
        <taxon>Bacteria</taxon>
        <taxon>Pseudomonadati</taxon>
        <taxon>Pseudomonadota</taxon>
        <taxon>Alphaproteobacteria</taxon>
        <taxon>Acetobacterales</taxon>
        <taxon>Acetobacteraceae</taxon>
        <taxon>Lichenicoccus</taxon>
    </lineage>
</organism>
<dbReference type="InterPro" id="IPR036526">
    <property type="entry name" value="C-N_Hydrolase_sf"/>
</dbReference>
<evidence type="ECO:0000256" key="7">
    <source>
        <dbReference type="ARBA" id="ARBA00023136"/>
    </source>
</evidence>
<dbReference type="Proteomes" id="UP000305654">
    <property type="component" value="Unassembled WGS sequence"/>
</dbReference>
<evidence type="ECO:0000256" key="9">
    <source>
        <dbReference type="HAMAP-Rule" id="MF_01148"/>
    </source>
</evidence>
<dbReference type="NCBIfam" id="TIGR00546">
    <property type="entry name" value="lnt"/>
    <property type="match status" value="1"/>
</dbReference>
<comment type="subcellular location">
    <subcellularLocation>
        <location evidence="1 9">Cell membrane</location>
        <topology evidence="1 9">Multi-pass membrane protein</topology>
    </subcellularLocation>
</comment>
<feature type="transmembrane region" description="Helical" evidence="9">
    <location>
        <begin position="43"/>
        <end position="66"/>
    </location>
</feature>
<dbReference type="PANTHER" id="PTHR38686">
    <property type="entry name" value="APOLIPOPROTEIN N-ACYLTRANSFERASE"/>
    <property type="match status" value="1"/>
</dbReference>
<evidence type="ECO:0000259" key="10">
    <source>
        <dbReference type="PROSITE" id="PS50263"/>
    </source>
</evidence>
<dbReference type="Gene3D" id="3.60.110.10">
    <property type="entry name" value="Carbon-nitrogen hydrolase"/>
    <property type="match status" value="1"/>
</dbReference>
<gene>
    <name evidence="9 11" type="primary">lnt</name>
    <name evidence="11" type="ORF">FE263_09735</name>
</gene>
<comment type="caution">
    <text evidence="11">The sequence shown here is derived from an EMBL/GenBank/DDBJ whole genome shotgun (WGS) entry which is preliminary data.</text>
</comment>
<dbReference type="PROSITE" id="PS50263">
    <property type="entry name" value="CN_HYDROLASE"/>
    <property type="match status" value="1"/>
</dbReference>
<keyword evidence="4 9" id="KW-0808">Transferase</keyword>
<dbReference type="GO" id="GO:0005886">
    <property type="term" value="C:plasma membrane"/>
    <property type="evidence" value="ECO:0007669"/>
    <property type="project" value="UniProtKB-SubCell"/>
</dbReference>
<dbReference type="GO" id="GO:0042158">
    <property type="term" value="P:lipoprotein biosynthetic process"/>
    <property type="evidence" value="ECO:0007669"/>
    <property type="project" value="UniProtKB-UniRule"/>
</dbReference>
<dbReference type="InterPro" id="IPR004563">
    <property type="entry name" value="Apolipo_AcylTrfase"/>
</dbReference>
<dbReference type="RefSeq" id="WP_138325817.1">
    <property type="nucleotide sequence ID" value="NZ_VCDI01000003.1"/>
</dbReference>
<accession>A0A5R9J3Z8</accession>
<evidence type="ECO:0000256" key="1">
    <source>
        <dbReference type="ARBA" id="ARBA00004651"/>
    </source>
</evidence>
<comment type="pathway">
    <text evidence="9">Protein modification; lipoprotein biosynthesis (N-acyl transfer).</text>
</comment>
<dbReference type="EC" id="2.3.1.269" evidence="9"/>
<feature type="transmembrane region" description="Helical" evidence="9">
    <location>
        <begin position="156"/>
        <end position="175"/>
    </location>
</feature>
<evidence type="ECO:0000313" key="11">
    <source>
        <dbReference type="EMBL" id="TLU72355.1"/>
    </source>
</evidence>
<feature type="domain" description="CN hydrolase" evidence="10">
    <location>
        <begin position="217"/>
        <end position="460"/>
    </location>
</feature>
<proteinExistence type="inferred from homology"/>
<feature type="transmembrane region" description="Helical" evidence="9">
    <location>
        <begin position="470"/>
        <end position="488"/>
    </location>
</feature>
<keyword evidence="8 9" id="KW-0012">Acyltransferase</keyword>
<evidence type="ECO:0000256" key="8">
    <source>
        <dbReference type="ARBA" id="ARBA00023315"/>
    </source>
</evidence>
<dbReference type="UniPathway" id="UPA00666"/>
<dbReference type="HAMAP" id="MF_01148">
    <property type="entry name" value="Lnt"/>
    <property type="match status" value="1"/>
</dbReference>
<dbReference type="InterPro" id="IPR003010">
    <property type="entry name" value="C-N_Hydrolase"/>
</dbReference>
<evidence type="ECO:0000256" key="2">
    <source>
        <dbReference type="ARBA" id="ARBA00010065"/>
    </source>
</evidence>
<feature type="transmembrane region" description="Helical" evidence="9">
    <location>
        <begin position="78"/>
        <end position="106"/>
    </location>
</feature>
<feature type="transmembrane region" description="Helical" evidence="9">
    <location>
        <begin position="182"/>
        <end position="202"/>
    </location>
</feature>